<dbReference type="Proteomes" id="UP000299102">
    <property type="component" value="Unassembled WGS sequence"/>
</dbReference>
<evidence type="ECO:0000313" key="2">
    <source>
        <dbReference type="Proteomes" id="UP000299102"/>
    </source>
</evidence>
<sequence length="131" mass="14249">MARRSGAARACALIVRVGKGEGCNVTRCTALFRGLIHAPIYRTGPDYGTVHINSFCKLMGSDHKPTSLAQCGLGSAFGCQCAPYAHEHILPQSKGTNEEKLSLLLPELFHAIFEHYLFNAAILKSINFDNT</sequence>
<reference evidence="1 2" key="1">
    <citation type="journal article" date="2019" name="Commun. Biol.">
        <title>The bagworm genome reveals a unique fibroin gene that provides high tensile strength.</title>
        <authorList>
            <person name="Kono N."/>
            <person name="Nakamura H."/>
            <person name="Ohtoshi R."/>
            <person name="Tomita M."/>
            <person name="Numata K."/>
            <person name="Arakawa K."/>
        </authorList>
    </citation>
    <scope>NUCLEOTIDE SEQUENCE [LARGE SCALE GENOMIC DNA]</scope>
</reference>
<comment type="caution">
    <text evidence="1">The sequence shown here is derived from an EMBL/GenBank/DDBJ whole genome shotgun (WGS) entry which is preliminary data.</text>
</comment>
<accession>A0A4C1YSV7</accession>
<evidence type="ECO:0000313" key="1">
    <source>
        <dbReference type="EMBL" id="GBP79218.1"/>
    </source>
</evidence>
<protein>
    <submittedName>
        <fullName evidence="1">Uncharacterized protein</fullName>
    </submittedName>
</protein>
<gene>
    <name evidence="1" type="ORF">EVAR_67893_1</name>
</gene>
<keyword evidence="2" id="KW-1185">Reference proteome</keyword>
<organism evidence="1 2">
    <name type="scientific">Eumeta variegata</name>
    <name type="common">Bagworm moth</name>
    <name type="synonym">Eumeta japonica</name>
    <dbReference type="NCBI Taxonomy" id="151549"/>
    <lineage>
        <taxon>Eukaryota</taxon>
        <taxon>Metazoa</taxon>
        <taxon>Ecdysozoa</taxon>
        <taxon>Arthropoda</taxon>
        <taxon>Hexapoda</taxon>
        <taxon>Insecta</taxon>
        <taxon>Pterygota</taxon>
        <taxon>Neoptera</taxon>
        <taxon>Endopterygota</taxon>
        <taxon>Lepidoptera</taxon>
        <taxon>Glossata</taxon>
        <taxon>Ditrysia</taxon>
        <taxon>Tineoidea</taxon>
        <taxon>Psychidae</taxon>
        <taxon>Oiketicinae</taxon>
        <taxon>Eumeta</taxon>
    </lineage>
</organism>
<dbReference type="EMBL" id="BGZK01001405">
    <property type="protein sequence ID" value="GBP79218.1"/>
    <property type="molecule type" value="Genomic_DNA"/>
</dbReference>
<proteinExistence type="predicted"/>
<name>A0A4C1YSV7_EUMVA</name>
<dbReference type="AlphaFoldDB" id="A0A4C1YSV7"/>